<dbReference type="PANTHER" id="PTHR30435">
    <property type="entry name" value="FLAGELLAR PROTEIN"/>
    <property type="match status" value="1"/>
</dbReference>
<dbReference type="InterPro" id="IPR037925">
    <property type="entry name" value="FlgE/F/G-like"/>
</dbReference>
<dbReference type="RefSeq" id="WP_034318397.1">
    <property type="nucleotide sequence ID" value="NZ_JOTP01000003.1"/>
</dbReference>
<accession>A0A081LEE6</accession>
<feature type="domain" description="Flagellar hook protein FlgE/F/G-like D1" evidence="5">
    <location>
        <begin position="105"/>
        <end position="170"/>
    </location>
</feature>
<dbReference type="InterPro" id="IPR001444">
    <property type="entry name" value="Flag_bb_rod_N"/>
</dbReference>
<dbReference type="InterPro" id="IPR010930">
    <property type="entry name" value="Flg_bb/hook_C_dom"/>
</dbReference>
<keyword evidence="6" id="KW-0282">Flagellum</keyword>
<reference evidence="6 7" key="1">
    <citation type="submission" date="2012-09" db="EMBL/GenBank/DDBJ databases">
        <title>Genome Sequence of Bacillus sp. DW5-4.</title>
        <authorList>
            <person name="Lai Q."/>
            <person name="Liu Y."/>
            <person name="Shao Z."/>
        </authorList>
    </citation>
    <scope>NUCLEOTIDE SEQUENCE [LARGE SCALE GENOMIC DNA]</scope>
    <source>
        <strain evidence="6 7">DW5-4</strain>
    </source>
</reference>
<sequence>MLRTMINAAVSMNEVQKQLDMISNNIANSETTGYRAKNTRFSELVRQQFNQVDEKNEQVANSRLTPAGLRLGTGTMVNASINSLQGSIKETGRDLDVAFGAPSQYLQVNAGGNIRYTRDGSLYLQPGNNRNQVQLVTSEGHPILDENGNEIVLNANFRDISIDKNGRLTAISRDNQPNQQVNLGVVQVNNSSALVSEGENLFSVDGNYQGALTALNGANRQAIQLQQGALETSNVDMSKELTDLMTTQRSYQMNSRTITMGDQMLGLVNTIR</sequence>
<dbReference type="eggNOG" id="COG4786">
    <property type="taxonomic scope" value="Bacteria"/>
</dbReference>
<dbReference type="InterPro" id="IPR053967">
    <property type="entry name" value="LlgE_F_G-like_D1"/>
</dbReference>
<dbReference type="AlphaFoldDB" id="A0A081LEE6"/>
<dbReference type="PANTHER" id="PTHR30435:SF19">
    <property type="entry name" value="FLAGELLAR BASAL-BODY ROD PROTEIN FLGG"/>
    <property type="match status" value="1"/>
</dbReference>
<proteinExistence type="inferred from homology"/>
<dbReference type="Pfam" id="PF22692">
    <property type="entry name" value="LlgE_F_G_D1"/>
    <property type="match status" value="1"/>
</dbReference>
<feature type="domain" description="Flagellar basal body rod protein N-terminal" evidence="3">
    <location>
        <begin position="12"/>
        <end position="35"/>
    </location>
</feature>
<evidence type="ECO:0000259" key="3">
    <source>
        <dbReference type="Pfam" id="PF00460"/>
    </source>
</evidence>
<evidence type="ECO:0000259" key="5">
    <source>
        <dbReference type="Pfam" id="PF22692"/>
    </source>
</evidence>
<keyword evidence="6" id="KW-0969">Cilium</keyword>
<evidence type="ECO:0000313" key="6">
    <source>
        <dbReference type="EMBL" id="KEP27622.1"/>
    </source>
</evidence>
<dbReference type="GO" id="GO:0009425">
    <property type="term" value="C:bacterial-type flagellum basal body"/>
    <property type="evidence" value="ECO:0007669"/>
    <property type="project" value="UniProtKB-SubCell"/>
</dbReference>
<dbReference type="NCBIfam" id="TIGR03506">
    <property type="entry name" value="FlgEFG_subfam"/>
    <property type="match status" value="2"/>
</dbReference>
<comment type="similarity">
    <text evidence="1 2">Belongs to the flagella basal body rod proteins family.</text>
</comment>
<dbReference type="InterPro" id="IPR020013">
    <property type="entry name" value="Flagellar_FlgE/F/G"/>
</dbReference>
<feature type="domain" description="Flagellar basal-body/hook protein C-terminal" evidence="4">
    <location>
        <begin position="226"/>
        <end position="270"/>
    </location>
</feature>
<dbReference type="OrthoDB" id="9804559at2"/>
<protein>
    <submittedName>
        <fullName evidence="6">Flagellar hook-basal body protein FlhP</fullName>
    </submittedName>
</protein>
<comment type="subcellular location">
    <subcellularLocation>
        <location evidence="2">Bacterial flagellum basal body</location>
    </subcellularLocation>
</comment>
<dbReference type="EMBL" id="JOTP01000003">
    <property type="protein sequence ID" value="KEP27622.1"/>
    <property type="molecule type" value="Genomic_DNA"/>
</dbReference>
<name>A0A081LEE6_9BACI</name>
<gene>
    <name evidence="6" type="ORF">BA70_10860</name>
</gene>
<evidence type="ECO:0000313" key="7">
    <source>
        <dbReference type="Proteomes" id="UP000028091"/>
    </source>
</evidence>
<dbReference type="SUPFAM" id="SSF117143">
    <property type="entry name" value="Flagellar hook protein flgE"/>
    <property type="match status" value="1"/>
</dbReference>
<dbReference type="Pfam" id="PF06429">
    <property type="entry name" value="Flg_bbr_C"/>
    <property type="match status" value="1"/>
</dbReference>
<dbReference type="Proteomes" id="UP000028091">
    <property type="component" value="Unassembled WGS sequence"/>
</dbReference>
<evidence type="ECO:0000256" key="2">
    <source>
        <dbReference type="RuleBase" id="RU362116"/>
    </source>
</evidence>
<evidence type="ECO:0000256" key="1">
    <source>
        <dbReference type="ARBA" id="ARBA00009677"/>
    </source>
</evidence>
<dbReference type="Pfam" id="PF00460">
    <property type="entry name" value="Flg_bb_rod"/>
    <property type="match status" value="1"/>
</dbReference>
<keyword evidence="7" id="KW-1185">Reference proteome</keyword>
<keyword evidence="2" id="KW-0975">Bacterial flagellum</keyword>
<comment type="caution">
    <text evidence="6">The sequence shown here is derived from an EMBL/GenBank/DDBJ whole genome shotgun (WGS) entry which is preliminary data.</text>
</comment>
<keyword evidence="6" id="KW-0966">Cell projection</keyword>
<evidence type="ECO:0000259" key="4">
    <source>
        <dbReference type="Pfam" id="PF06429"/>
    </source>
</evidence>
<dbReference type="GO" id="GO:0071978">
    <property type="term" value="P:bacterial-type flagellum-dependent swarming motility"/>
    <property type="evidence" value="ECO:0007669"/>
    <property type="project" value="TreeGrafter"/>
</dbReference>
<organism evidence="6 7">
    <name type="scientific">Bacillus zhangzhouensis</name>
    <dbReference type="NCBI Taxonomy" id="1178540"/>
    <lineage>
        <taxon>Bacteria</taxon>
        <taxon>Bacillati</taxon>
        <taxon>Bacillota</taxon>
        <taxon>Bacilli</taxon>
        <taxon>Bacillales</taxon>
        <taxon>Bacillaceae</taxon>
        <taxon>Bacillus</taxon>
    </lineage>
</organism>